<dbReference type="PANTHER" id="PTHR46481">
    <property type="entry name" value="ZINC FINGER BED DOMAIN-CONTAINING PROTEIN 4"/>
    <property type="match status" value="1"/>
</dbReference>
<sequence>MSMPTSKSIKRYFTKIDAISSRCRFCLKIVKNHSNTTNLLSHMKRKHPMIPLNQKSIMNVESKSEQEEPCKKRQCFEKPTSPIIQSEPGCSGSRTIERSCDNISNLSEATTLSILDSSSFSHIKGKQKKVTEVFEEVSSYTEGGRNASKITNAILYMLAVDNMPLKTVENKGFKKFLQTTLPLYKLPCRKTFTNMMDERYEVISSQIKEDFKNVLNFTITTDIWTDSFNTRSFMGITVHFFNMGELKSVNIGVIMLEKSHTGEYICEKLNDLCVQWNIDKEKVTAIVTDNGSNVVKGAYLCFGKKKHLPCFAHTLNLVVTNALKLTTHLSDIINKVKEIVAFFKHSTKATEELKSQQIQNGAPNNKTLKLIQQCETRCNSTYLMLQRFLLLATYISSVLFNYKNPTMVNHDEIEILEEVVLILKPFQLLTTEISGEKYVTASKIIPLAHCLKLSLNRLDGSTEFGKELITNLGNEVQKRFYSEESFIERNEILAVATVIDPRFKKIHFESARSLSNTLNIISKMFPTKTREVDSEGFFKPVSDNSNDIWNIHENLVVSKESRISDVNSGNGLPTELKQYLDQSIIARNDDPIQYFKQLKIAFPELYKIATKYLSVVGTSVPCERLFSRAGEILADKRSRLTGPHLSNLIFLSSIEDKYWFE</sequence>
<keyword evidence="7" id="KW-0804">Transcription</keyword>
<name>A0AA38HNU4_9CUCU</name>
<dbReference type="Pfam" id="PF05699">
    <property type="entry name" value="Dimer_Tnp_hAT"/>
    <property type="match status" value="1"/>
</dbReference>
<dbReference type="Proteomes" id="UP001168821">
    <property type="component" value="Unassembled WGS sequence"/>
</dbReference>
<evidence type="ECO:0000256" key="7">
    <source>
        <dbReference type="ARBA" id="ARBA00023163"/>
    </source>
</evidence>
<evidence type="ECO:0000259" key="10">
    <source>
        <dbReference type="Pfam" id="PF05699"/>
    </source>
</evidence>
<organism evidence="11 12">
    <name type="scientific">Zophobas morio</name>
    <dbReference type="NCBI Taxonomy" id="2755281"/>
    <lineage>
        <taxon>Eukaryota</taxon>
        <taxon>Metazoa</taxon>
        <taxon>Ecdysozoa</taxon>
        <taxon>Arthropoda</taxon>
        <taxon>Hexapoda</taxon>
        <taxon>Insecta</taxon>
        <taxon>Pterygota</taxon>
        <taxon>Neoptera</taxon>
        <taxon>Endopterygota</taxon>
        <taxon>Coleoptera</taxon>
        <taxon>Polyphaga</taxon>
        <taxon>Cucujiformia</taxon>
        <taxon>Tenebrionidae</taxon>
        <taxon>Zophobas</taxon>
    </lineage>
</organism>
<keyword evidence="2" id="KW-0479">Metal-binding</keyword>
<dbReference type="GO" id="GO:0005634">
    <property type="term" value="C:nucleus"/>
    <property type="evidence" value="ECO:0007669"/>
    <property type="project" value="UniProtKB-SubCell"/>
</dbReference>
<gene>
    <name evidence="11" type="ORF">Zmor_003650</name>
</gene>
<keyword evidence="6" id="KW-0238">DNA-binding</keyword>
<evidence type="ECO:0000259" key="9">
    <source>
        <dbReference type="Pfam" id="PF02892"/>
    </source>
</evidence>
<evidence type="ECO:0000256" key="6">
    <source>
        <dbReference type="ARBA" id="ARBA00023125"/>
    </source>
</evidence>
<feature type="domain" description="HAT C-terminal dimerisation" evidence="10">
    <location>
        <begin position="575"/>
        <end position="651"/>
    </location>
</feature>
<dbReference type="GO" id="GO:0003677">
    <property type="term" value="F:DNA binding"/>
    <property type="evidence" value="ECO:0007669"/>
    <property type="project" value="UniProtKB-KW"/>
</dbReference>
<evidence type="ECO:0000256" key="5">
    <source>
        <dbReference type="ARBA" id="ARBA00023015"/>
    </source>
</evidence>
<keyword evidence="5" id="KW-0805">Transcription regulation</keyword>
<dbReference type="SMART" id="SM00614">
    <property type="entry name" value="ZnF_BED"/>
    <property type="match status" value="1"/>
</dbReference>
<dbReference type="InterPro" id="IPR003656">
    <property type="entry name" value="Znf_BED"/>
</dbReference>
<dbReference type="GO" id="GO:0009791">
    <property type="term" value="P:post-embryonic development"/>
    <property type="evidence" value="ECO:0007669"/>
    <property type="project" value="UniProtKB-ARBA"/>
</dbReference>
<dbReference type="InterPro" id="IPR008906">
    <property type="entry name" value="HATC_C_dom"/>
</dbReference>
<dbReference type="Pfam" id="PF02892">
    <property type="entry name" value="zf-BED"/>
    <property type="match status" value="1"/>
</dbReference>
<evidence type="ECO:0000256" key="1">
    <source>
        <dbReference type="ARBA" id="ARBA00004123"/>
    </source>
</evidence>
<accession>A0AA38HNU4</accession>
<evidence type="ECO:0000256" key="8">
    <source>
        <dbReference type="ARBA" id="ARBA00023242"/>
    </source>
</evidence>
<evidence type="ECO:0000313" key="12">
    <source>
        <dbReference type="Proteomes" id="UP001168821"/>
    </source>
</evidence>
<dbReference type="EMBL" id="JALNTZ010000010">
    <property type="protein sequence ID" value="KAJ3640346.1"/>
    <property type="molecule type" value="Genomic_DNA"/>
</dbReference>
<evidence type="ECO:0000313" key="11">
    <source>
        <dbReference type="EMBL" id="KAJ3640346.1"/>
    </source>
</evidence>
<dbReference type="InterPro" id="IPR036236">
    <property type="entry name" value="Znf_C2H2_sf"/>
</dbReference>
<feature type="domain" description="BED-type" evidence="9">
    <location>
        <begin position="9"/>
        <end position="48"/>
    </location>
</feature>
<evidence type="ECO:0000256" key="4">
    <source>
        <dbReference type="ARBA" id="ARBA00022833"/>
    </source>
</evidence>
<keyword evidence="3" id="KW-0863">Zinc-finger</keyword>
<dbReference type="GO" id="GO:0046983">
    <property type="term" value="F:protein dimerization activity"/>
    <property type="evidence" value="ECO:0007669"/>
    <property type="project" value="InterPro"/>
</dbReference>
<dbReference type="SUPFAM" id="SSF53098">
    <property type="entry name" value="Ribonuclease H-like"/>
    <property type="match status" value="1"/>
</dbReference>
<keyword evidence="12" id="KW-1185">Reference proteome</keyword>
<dbReference type="GO" id="GO:0008270">
    <property type="term" value="F:zinc ion binding"/>
    <property type="evidence" value="ECO:0007669"/>
    <property type="project" value="UniProtKB-KW"/>
</dbReference>
<proteinExistence type="predicted"/>
<dbReference type="AlphaFoldDB" id="A0AA38HNU4"/>
<keyword evidence="8" id="KW-0539">Nucleus</keyword>
<evidence type="ECO:0000256" key="2">
    <source>
        <dbReference type="ARBA" id="ARBA00022723"/>
    </source>
</evidence>
<comment type="subcellular location">
    <subcellularLocation>
        <location evidence="1">Nucleus</location>
    </subcellularLocation>
</comment>
<evidence type="ECO:0000256" key="3">
    <source>
        <dbReference type="ARBA" id="ARBA00022771"/>
    </source>
</evidence>
<protein>
    <submittedName>
        <fullName evidence="11">Uncharacterized protein</fullName>
    </submittedName>
</protein>
<dbReference type="InterPro" id="IPR012337">
    <property type="entry name" value="RNaseH-like_sf"/>
</dbReference>
<dbReference type="SUPFAM" id="SSF140996">
    <property type="entry name" value="Hermes dimerisation domain"/>
    <property type="match status" value="1"/>
</dbReference>
<reference evidence="11" key="1">
    <citation type="journal article" date="2023" name="G3 (Bethesda)">
        <title>Whole genome assemblies of Zophobas morio and Tenebrio molitor.</title>
        <authorList>
            <person name="Kaur S."/>
            <person name="Stinson S.A."/>
            <person name="diCenzo G.C."/>
        </authorList>
    </citation>
    <scope>NUCLEOTIDE SEQUENCE</scope>
    <source>
        <strain evidence="11">QUZm001</strain>
    </source>
</reference>
<dbReference type="PANTHER" id="PTHR46481:SF10">
    <property type="entry name" value="ZINC FINGER BED DOMAIN-CONTAINING PROTEIN 39"/>
    <property type="match status" value="1"/>
</dbReference>
<dbReference type="SUPFAM" id="SSF57667">
    <property type="entry name" value="beta-beta-alpha zinc fingers"/>
    <property type="match status" value="1"/>
</dbReference>
<keyword evidence="4" id="KW-0862">Zinc</keyword>
<dbReference type="InterPro" id="IPR052035">
    <property type="entry name" value="ZnF_BED_domain_contain"/>
</dbReference>
<comment type="caution">
    <text evidence="11">The sequence shown here is derived from an EMBL/GenBank/DDBJ whole genome shotgun (WGS) entry which is preliminary data.</text>
</comment>